<dbReference type="Proteomes" id="UP000275395">
    <property type="component" value="Unassembled WGS sequence"/>
</dbReference>
<dbReference type="InterPro" id="IPR006176">
    <property type="entry name" value="3-OHacyl-CoA_DH_NAD-bd"/>
</dbReference>
<dbReference type="GO" id="GO:0008691">
    <property type="term" value="F:3-hydroxybutyryl-CoA dehydrogenase activity"/>
    <property type="evidence" value="ECO:0007669"/>
    <property type="project" value="TreeGrafter"/>
</dbReference>
<evidence type="ECO:0000256" key="3">
    <source>
        <dbReference type="ARBA" id="ARBA00023002"/>
    </source>
</evidence>
<evidence type="ECO:0000313" key="7">
    <source>
        <dbReference type="Proteomes" id="UP000275395"/>
    </source>
</evidence>
<comment type="caution">
    <text evidence="6">The sequence shown here is derived from an EMBL/GenBank/DDBJ whole genome shotgun (WGS) entry which is preliminary data.</text>
</comment>
<dbReference type="SUPFAM" id="SSF51735">
    <property type="entry name" value="NAD(P)-binding Rossmann-fold domains"/>
    <property type="match status" value="1"/>
</dbReference>
<dbReference type="Gene3D" id="3.40.50.720">
    <property type="entry name" value="NAD(P)-binding Rossmann-like Domain"/>
    <property type="match status" value="1"/>
</dbReference>
<dbReference type="SUPFAM" id="SSF48179">
    <property type="entry name" value="6-phosphogluconate dehydrogenase C-terminal domain-like"/>
    <property type="match status" value="1"/>
</dbReference>
<comment type="pathway">
    <text evidence="1">Lipid metabolism; butanoate metabolism.</text>
</comment>
<keyword evidence="3" id="KW-0560">Oxidoreductase</keyword>
<evidence type="ECO:0000259" key="5">
    <source>
        <dbReference type="Pfam" id="PF02737"/>
    </source>
</evidence>
<accession>A0A3L6ZLN1</accession>
<evidence type="ECO:0000256" key="2">
    <source>
        <dbReference type="ARBA" id="ARBA00009463"/>
    </source>
</evidence>
<sequence length="337" mass="35980">MSNTNTYGDQLIETLLNAANELHDETGVPMPVIADAMYLGCGIPHSIFGAAEPETASRPEQHETDVPPIRTLGLIGAGTMSQGIARAAIHAGIDVCIAARDPKRATAASDAVLRDVSGATAHVASSPHLETLASADIIVEAISEDLAGKQRVLSEVERAVPEAIVLATTTSSLAIDDIASALADPRRLVGMHFFNPADRNRLVELVAGPAPQSHQRRARQLATQLNKHLVEVPDTPGFIVNRVLIPYLNAVFDFVDRGAPLREIDLDIRRRYRLPVGPARLAGIIGSDVVLAIQTSLHQRLERPDLRPARALQALVDRGVLGNKSGHMFPAALNDGA</sequence>
<proteinExistence type="inferred from homology"/>
<organism evidence="6 7">
    <name type="scientific">Mycetocola reblochoni</name>
    <dbReference type="NCBI Taxonomy" id="331618"/>
    <lineage>
        <taxon>Bacteria</taxon>
        <taxon>Bacillati</taxon>
        <taxon>Actinomycetota</taxon>
        <taxon>Actinomycetes</taxon>
        <taxon>Micrococcales</taxon>
        <taxon>Microbacteriaceae</taxon>
        <taxon>Mycetocola</taxon>
    </lineage>
</organism>
<dbReference type="AlphaFoldDB" id="A0A3L6ZLN1"/>
<dbReference type="InterPro" id="IPR006180">
    <property type="entry name" value="3-OHacyl-CoA_DH_CS"/>
</dbReference>
<name>A0A3L6ZLN1_9MICO</name>
<evidence type="ECO:0000259" key="4">
    <source>
        <dbReference type="Pfam" id="PF00725"/>
    </source>
</evidence>
<gene>
    <name evidence="6" type="ORF">D9V30_09260</name>
</gene>
<dbReference type="PROSITE" id="PS00067">
    <property type="entry name" value="3HCDH"/>
    <property type="match status" value="1"/>
</dbReference>
<dbReference type="GO" id="GO:0006635">
    <property type="term" value="P:fatty acid beta-oxidation"/>
    <property type="evidence" value="ECO:0007669"/>
    <property type="project" value="TreeGrafter"/>
</dbReference>
<protein>
    <submittedName>
        <fullName evidence="6">3-hydroxyacyl-CoA dehydrogenase family protein</fullName>
    </submittedName>
</protein>
<dbReference type="InterPro" id="IPR008927">
    <property type="entry name" value="6-PGluconate_DH-like_C_sf"/>
</dbReference>
<dbReference type="PANTHER" id="PTHR48075:SF5">
    <property type="entry name" value="3-HYDROXYBUTYRYL-COA DEHYDROGENASE"/>
    <property type="match status" value="1"/>
</dbReference>
<dbReference type="GO" id="GO:0070403">
    <property type="term" value="F:NAD+ binding"/>
    <property type="evidence" value="ECO:0007669"/>
    <property type="project" value="InterPro"/>
</dbReference>
<feature type="domain" description="3-hydroxyacyl-CoA dehydrogenase C-terminal" evidence="4">
    <location>
        <begin position="237"/>
        <end position="329"/>
    </location>
</feature>
<comment type="similarity">
    <text evidence="2">Belongs to the 3-hydroxyacyl-CoA dehydrogenase family.</text>
</comment>
<dbReference type="Gene3D" id="1.10.1040.10">
    <property type="entry name" value="N-(1-d-carboxylethyl)-l-norvaline Dehydrogenase, domain 2"/>
    <property type="match status" value="1"/>
</dbReference>
<dbReference type="InterPro" id="IPR006108">
    <property type="entry name" value="3HC_DH_C"/>
</dbReference>
<dbReference type="Pfam" id="PF02737">
    <property type="entry name" value="3HCDH_N"/>
    <property type="match status" value="1"/>
</dbReference>
<evidence type="ECO:0000256" key="1">
    <source>
        <dbReference type="ARBA" id="ARBA00005086"/>
    </source>
</evidence>
<dbReference type="Pfam" id="PF00725">
    <property type="entry name" value="3HCDH"/>
    <property type="match status" value="1"/>
</dbReference>
<reference evidence="6 7" key="1">
    <citation type="submission" date="2018-10" db="EMBL/GenBank/DDBJ databases">
        <authorList>
            <person name="Li J."/>
        </authorList>
    </citation>
    <scope>NUCLEOTIDE SEQUENCE [LARGE SCALE GENOMIC DNA]</scope>
    <source>
        <strain evidence="6 7">JCM 30549</strain>
    </source>
</reference>
<dbReference type="EMBL" id="RCUW01000007">
    <property type="protein sequence ID" value="RLP68738.1"/>
    <property type="molecule type" value="Genomic_DNA"/>
</dbReference>
<dbReference type="PANTHER" id="PTHR48075">
    <property type="entry name" value="3-HYDROXYACYL-COA DEHYDROGENASE FAMILY PROTEIN"/>
    <property type="match status" value="1"/>
</dbReference>
<dbReference type="InterPro" id="IPR013328">
    <property type="entry name" value="6PGD_dom2"/>
</dbReference>
<dbReference type="InterPro" id="IPR036291">
    <property type="entry name" value="NAD(P)-bd_dom_sf"/>
</dbReference>
<dbReference type="RefSeq" id="WP_121657581.1">
    <property type="nucleotide sequence ID" value="NZ_RCUW01000007.1"/>
</dbReference>
<feature type="domain" description="3-hydroxyacyl-CoA dehydrogenase NAD binding" evidence="5">
    <location>
        <begin position="72"/>
        <end position="234"/>
    </location>
</feature>
<evidence type="ECO:0000313" key="6">
    <source>
        <dbReference type="EMBL" id="RLP68738.1"/>
    </source>
</evidence>